<evidence type="ECO:0000256" key="1">
    <source>
        <dbReference type="SAM" id="Phobius"/>
    </source>
</evidence>
<dbReference type="EMBL" id="CP119075">
    <property type="protein sequence ID" value="WED65744.1"/>
    <property type="molecule type" value="Genomic_DNA"/>
</dbReference>
<feature type="transmembrane region" description="Helical" evidence="1">
    <location>
        <begin position="265"/>
        <end position="286"/>
    </location>
</feature>
<dbReference type="RefSeq" id="WP_330930274.1">
    <property type="nucleotide sequence ID" value="NZ_CP119075.1"/>
</dbReference>
<organism evidence="2 3">
    <name type="scientific">Synoicihabitans lomoniglobus</name>
    <dbReference type="NCBI Taxonomy" id="2909285"/>
    <lineage>
        <taxon>Bacteria</taxon>
        <taxon>Pseudomonadati</taxon>
        <taxon>Verrucomicrobiota</taxon>
        <taxon>Opitutia</taxon>
        <taxon>Opitutales</taxon>
        <taxon>Opitutaceae</taxon>
        <taxon>Synoicihabitans</taxon>
    </lineage>
</organism>
<feature type="transmembrane region" description="Helical" evidence="1">
    <location>
        <begin position="209"/>
        <end position="228"/>
    </location>
</feature>
<accession>A0AAE9ZYT0</accession>
<feature type="transmembrane region" description="Helical" evidence="1">
    <location>
        <begin position="113"/>
        <end position="129"/>
    </location>
</feature>
<keyword evidence="1" id="KW-0812">Transmembrane</keyword>
<proteinExistence type="predicted"/>
<sequence length="747" mass="81840">MSRASLSRHLTTLAWSVLFATAAIAAYLQIFSIFMLYDDEGYVLLSLNNFARHGALYDRVYSQYGPLFYLVFGGIARLGDFSWTHDLGRFYTIGAWLTTAAASGWITHRLTRSQLAAMASFAGTFGLLWQMTFEPMHPGNTLTPVIALTAAISITAVQQRRMSIVAITLAVAAAVCAMIKINVGVFLGAAGCMWLGLNSTWSGQSSRRWLPQLLIVGGGLIPIVLMGGHLDQPWAGVYAMAGSAAIVATGRLTHHYRQSWVTPPMVFTAIGVALLFMVATVTMTMFSGSSMSGLIRGIILGPLGHADAYHHGFRWRTGTVPLTLFSWGLLTWVLFRYQPNTLSASWLKSIAMGRLGLAGLFIYHACSSPPSTVGFVMTSLAATVGWLVVPLRSKPPERMAATTLLALMLVWQFLHAFPVAGSQIGWGTFLWIPLAVVALHDAGEYLIPPRVKTIATGVSIVGVAALAFCPLQLGWNYFKQSEPLALPGAKHMRMPADLGSAIRIMTRNAALHGEQLFSLPGSYSFNLWTGLPTPNETNVTHWFTLLDNEQQNTIISQLEHGPVTTMIEQHDLVAAKLRPEFVQESPLLNFAEDTFQPVFSLGPLSFRARYLPGRVVLDGAEIFQQPEKSENSAEPILVRIDTALPAGSSVVRIQVALLHGTTSTENPAWDWSADNTRAQIIPIHPNGVTRSDYDPADSRWPLTTHGLTRWHLLPRERLPSADLSKLWLKFIDKNGAVIGEARFIKRP</sequence>
<dbReference type="Proteomes" id="UP001218638">
    <property type="component" value="Chromosome"/>
</dbReference>
<name>A0AAE9ZYT0_9BACT</name>
<evidence type="ECO:0000313" key="2">
    <source>
        <dbReference type="EMBL" id="WED65744.1"/>
    </source>
</evidence>
<gene>
    <name evidence="2" type="ORF">PXH66_02650</name>
</gene>
<keyword evidence="3" id="KW-1185">Reference proteome</keyword>
<protein>
    <submittedName>
        <fullName evidence="2">Uncharacterized protein</fullName>
    </submittedName>
</protein>
<feature type="transmembrane region" description="Helical" evidence="1">
    <location>
        <begin position="164"/>
        <end position="197"/>
    </location>
</feature>
<feature type="transmembrane region" description="Helical" evidence="1">
    <location>
        <begin position="141"/>
        <end position="158"/>
    </location>
</feature>
<keyword evidence="1" id="KW-1133">Transmembrane helix</keyword>
<keyword evidence="1" id="KW-0472">Membrane</keyword>
<dbReference type="KEGG" id="slom:PXH66_02650"/>
<reference evidence="2" key="1">
    <citation type="submission" date="2023-03" db="EMBL/GenBank/DDBJ databases">
        <title>Lomoglobus Profundus gen. nov., sp. nov., a novel member of the phylum Verrucomicrobia, isolated from deep-marine sediment of South China Sea.</title>
        <authorList>
            <person name="Ahmad T."/>
            <person name="Ishaq S.E."/>
            <person name="Wang F."/>
        </authorList>
    </citation>
    <scope>NUCLEOTIDE SEQUENCE</scope>
    <source>
        <strain evidence="2">LMO-M01</strain>
    </source>
</reference>
<feature type="transmembrane region" description="Helical" evidence="1">
    <location>
        <begin position="401"/>
        <end position="418"/>
    </location>
</feature>
<feature type="transmembrane region" description="Helical" evidence="1">
    <location>
        <begin position="371"/>
        <end position="389"/>
    </location>
</feature>
<feature type="transmembrane region" description="Helical" evidence="1">
    <location>
        <begin position="318"/>
        <end position="335"/>
    </location>
</feature>
<evidence type="ECO:0000313" key="3">
    <source>
        <dbReference type="Proteomes" id="UP001218638"/>
    </source>
</evidence>
<feature type="transmembrane region" description="Helical" evidence="1">
    <location>
        <begin position="12"/>
        <end position="37"/>
    </location>
</feature>
<feature type="transmembrane region" description="Helical" evidence="1">
    <location>
        <begin position="347"/>
        <end position="365"/>
    </location>
</feature>
<dbReference type="AlphaFoldDB" id="A0AAE9ZYT0"/>
<feature type="transmembrane region" description="Helical" evidence="1">
    <location>
        <begin position="90"/>
        <end position="107"/>
    </location>
</feature>